<feature type="active site" evidence="5 6">
    <location>
        <position position="198"/>
    </location>
</feature>
<dbReference type="SUPFAM" id="SSF49758">
    <property type="entry name" value="Calpain large subunit, middle domain (domain III)"/>
    <property type="match status" value="2"/>
</dbReference>
<evidence type="ECO:0000256" key="3">
    <source>
        <dbReference type="ARBA" id="ARBA00022801"/>
    </source>
</evidence>
<evidence type="ECO:0000313" key="9">
    <source>
        <dbReference type="EMBL" id="CAF0929812.1"/>
    </source>
</evidence>
<feature type="region of interest" description="Disordered" evidence="7">
    <location>
        <begin position="550"/>
        <end position="570"/>
    </location>
</feature>
<dbReference type="EMBL" id="CAJNOI010000045">
    <property type="protein sequence ID" value="CAF0929812.1"/>
    <property type="molecule type" value="Genomic_DNA"/>
</dbReference>
<dbReference type="InterPro" id="IPR038765">
    <property type="entry name" value="Papain-like_cys_pep_sf"/>
</dbReference>
<feature type="active site" evidence="5 6">
    <location>
        <position position="176"/>
    </location>
</feature>
<sequence length="590" mass="66815">MSINVWPTGREPYHGDIVQGRLGNCFLIASLQALASCQPSLLKSIISSSSFICFFYRQGERIEVPIVLQSLTDEYQYCRSTVMNVQWPYIIEQAYAQFYGGRYENLIGGNTSEALYDLLGKPVEEVEPNDTDLWNRIEKGLTNKNILVTCGAIRTNESTTTTATTTTTNNGLIVNHAYAILATFIYQRTREKYVIIHNPHGINHICDEDSRAREAFFASISKSHPLWSNTPGTQLVTWSELKQSCNRIQICHLDVQPYQNLFGNWTTLTNGGCTNYATFYRNPFVLLPLPYLKKTILIFGHTIDQRNERTTTDIKLNYPQIGITVVQLKSHPIPTQDNYEVVCQSKFWNKREVILTINIEPKQGQQYAAVLSTYYPNINTSFWLQFFSQQTLPKVELRTWTSAFQQPVQIVHGQWHKENAGGRQIKSDTMTFYQNPAYLLTLSGTSVVRIILHQSFETDVPLAQHHPIGIYILSNTYNDEATFGRARSVSKLVRLHAGIEYYIVPTCFEAGSFAKFTIDVLCDVAFTFDATERKLPTSLLQDKKMSNTAVTTRKPVATRTTGTKETPKKGGLSLAAARMSTIADDYSKMV</sequence>
<dbReference type="Proteomes" id="UP000663832">
    <property type="component" value="Unassembled WGS sequence"/>
</dbReference>
<gene>
    <name evidence="9" type="ORF">BJG266_LOCUS12022</name>
    <name evidence="10" type="ORF">QVE165_LOCUS39881</name>
    <name evidence="11" type="ORF">QVE165_LOCUS39922</name>
</gene>
<dbReference type="PRINTS" id="PR00704">
    <property type="entry name" value="CALPAIN"/>
</dbReference>
<protein>
    <recommendedName>
        <fullName evidence="8">Calpain catalytic domain-containing protein</fullName>
    </recommendedName>
</protein>
<name>A0A815P836_9BILA</name>
<dbReference type="Gene3D" id="3.90.70.10">
    <property type="entry name" value="Cysteine proteinases"/>
    <property type="match status" value="1"/>
</dbReference>
<dbReference type="OrthoDB" id="424753at2759"/>
<dbReference type="Pfam" id="PF00648">
    <property type="entry name" value="Peptidase_C2"/>
    <property type="match status" value="1"/>
</dbReference>
<evidence type="ECO:0000256" key="2">
    <source>
        <dbReference type="ARBA" id="ARBA00022670"/>
    </source>
</evidence>
<dbReference type="Proteomes" id="UP000663877">
    <property type="component" value="Unassembled WGS sequence"/>
</dbReference>
<evidence type="ECO:0000256" key="5">
    <source>
        <dbReference type="PIRSR" id="PIRSR622684-1"/>
    </source>
</evidence>
<feature type="active site" evidence="5 6">
    <location>
        <position position="25"/>
    </location>
</feature>
<evidence type="ECO:0000256" key="1">
    <source>
        <dbReference type="ARBA" id="ARBA00007623"/>
    </source>
</evidence>
<dbReference type="GO" id="GO:0004198">
    <property type="term" value="F:calcium-dependent cysteine-type endopeptidase activity"/>
    <property type="evidence" value="ECO:0007669"/>
    <property type="project" value="InterPro"/>
</dbReference>
<dbReference type="InterPro" id="IPR036213">
    <property type="entry name" value="Calpain_III_sf"/>
</dbReference>
<dbReference type="EMBL" id="CAJNOM010000450">
    <property type="protein sequence ID" value="CAF1444750.1"/>
    <property type="molecule type" value="Genomic_DNA"/>
</dbReference>
<proteinExistence type="inferred from homology"/>
<keyword evidence="4 6" id="KW-0788">Thiol protease</keyword>
<dbReference type="InterPro" id="IPR001300">
    <property type="entry name" value="Peptidase_C2_calpain_cat"/>
</dbReference>
<dbReference type="SUPFAM" id="SSF54001">
    <property type="entry name" value="Cysteine proteinases"/>
    <property type="match status" value="1"/>
</dbReference>
<dbReference type="InterPro" id="IPR022682">
    <property type="entry name" value="Calpain_domain_III"/>
</dbReference>
<evidence type="ECO:0000256" key="6">
    <source>
        <dbReference type="PROSITE-ProRule" id="PRU00239"/>
    </source>
</evidence>
<dbReference type="PROSITE" id="PS50203">
    <property type="entry name" value="CALPAIN_CAT"/>
    <property type="match status" value="1"/>
</dbReference>
<dbReference type="Pfam" id="PF01067">
    <property type="entry name" value="Calpain_III"/>
    <property type="match status" value="1"/>
</dbReference>
<keyword evidence="2 6" id="KW-0645">Protease</keyword>
<feature type="domain" description="Calpain catalytic" evidence="8">
    <location>
        <begin position="16"/>
        <end position="254"/>
    </location>
</feature>
<dbReference type="PANTHER" id="PTHR10183:SF379">
    <property type="entry name" value="CALPAIN-5"/>
    <property type="match status" value="1"/>
</dbReference>
<evidence type="ECO:0000313" key="10">
    <source>
        <dbReference type="EMBL" id="CAF1444750.1"/>
    </source>
</evidence>
<evidence type="ECO:0000256" key="4">
    <source>
        <dbReference type="ARBA" id="ARBA00022807"/>
    </source>
</evidence>
<organism evidence="11 12">
    <name type="scientific">Adineta steineri</name>
    <dbReference type="NCBI Taxonomy" id="433720"/>
    <lineage>
        <taxon>Eukaryota</taxon>
        <taxon>Metazoa</taxon>
        <taxon>Spiralia</taxon>
        <taxon>Gnathifera</taxon>
        <taxon>Rotifera</taxon>
        <taxon>Eurotatoria</taxon>
        <taxon>Bdelloidea</taxon>
        <taxon>Adinetida</taxon>
        <taxon>Adinetidae</taxon>
        <taxon>Adineta</taxon>
    </lineage>
</organism>
<dbReference type="SMART" id="SM00230">
    <property type="entry name" value="CysPc"/>
    <property type="match status" value="1"/>
</dbReference>
<comment type="caution">
    <text evidence="11">The sequence shown here is derived from an EMBL/GenBank/DDBJ whole genome shotgun (WGS) entry which is preliminary data.</text>
</comment>
<evidence type="ECO:0000259" key="8">
    <source>
        <dbReference type="PROSITE" id="PS50203"/>
    </source>
</evidence>
<keyword evidence="3 6" id="KW-0378">Hydrolase</keyword>
<dbReference type="PANTHER" id="PTHR10183">
    <property type="entry name" value="CALPAIN"/>
    <property type="match status" value="1"/>
</dbReference>
<dbReference type="AlphaFoldDB" id="A0A815P836"/>
<reference evidence="11" key="1">
    <citation type="submission" date="2021-02" db="EMBL/GenBank/DDBJ databases">
        <authorList>
            <person name="Nowell W R."/>
        </authorList>
    </citation>
    <scope>NUCLEOTIDE SEQUENCE</scope>
</reference>
<dbReference type="InterPro" id="IPR022684">
    <property type="entry name" value="Calpain_cysteine_protease"/>
</dbReference>
<dbReference type="SMART" id="SM00720">
    <property type="entry name" value="calpain_III"/>
    <property type="match status" value="2"/>
</dbReference>
<dbReference type="Gene3D" id="2.60.120.380">
    <property type="match status" value="2"/>
</dbReference>
<evidence type="ECO:0000313" key="11">
    <source>
        <dbReference type="EMBL" id="CAF1445336.1"/>
    </source>
</evidence>
<keyword evidence="12" id="KW-1185">Reference proteome</keyword>
<evidence type="ECO:0000313" key="12">
    <source>
        <dbReference type="Proteomes" id="UP000663832"/>
    </source>
</evidence>
<dbReference type="InterPro" id="IPR022683">
    <property type="entry name" value="Calpain_III"/>
</dbReference>
<dbReference type="EMBL" id="CAJNOM010000451">
    <property type="protein sequence ID" value="CAF1445336.1"/>
    <property type="molecule type" value="Genomic_DNA"/>
</dbReference>
<accession>A0A815P836</accession>
<evidence type="ECO:0000256" key="7">
    <source>
        <dbReference type="SAM" id="MobiDB-lite"/>
    </source>
</evidence>
<comment type="similarity">
    <text evidence="1">Belongs to the peptidase C2 family.</text>
</comment>
<dbReference type="GO" id="GO:0006508">
    <property type="term" value="P:proteolysis"/>
    <property type="evidence" value="ECO:0007669"/>
    <property type="project" value="UniProtKB-KW"/>
</dbReference>